<protein>
    <submittedName>
        <fullName evidence="2">Uncharacterized protein</fullName>
    </submittedName>
</protein>
<accession>A0A4R3KFF7</accession>
<feature type="signal peptide" evidence="1">
    <location>
        <begin position="1"/>
        <end position="25"/>
    </location>
</feature>
<dbReference type="EMBL" id="SMAA01000001">
    <property type="protein sequence ID" value="TCS81930.1"/>
    <property type="molecule type" value="Genomic_DNA"/>
</dbReference>
<dbReference type="OrthoDB" id="1809211at2"/>
<gene>
    <name evidence="2" type="ORF">EDC37_101101</name>
</gene>
<evidence type="ECO:0000313" key="3">
    <source>
        <dbReference type="Proteomes" id="UP000295188"/>
    </source>
</evidence>
<name>A0A4R3KFF7_9FIRM</name>
<dbReference type="RefSeq" id="WP_132546912.1">
    <property type="nucleotide sequence ID" value="NZ_SMAA01000001.1"/>
</dbReference>
<evidence type="ECO:0000313" key="2">
    <source>
        <dbReference type="EMBL" id="TCS81930.1"/>
    </source>
</evidence>
<sequence length="90" mass="9693">MKSKKMIVAVCAALAIGMASITAFAATARETGRAGIVAELTDRSVNSVLQESYQQNKSFAQIADEAGKLSDFQKIESVQKNNFLKPADLR</sequence>
<evidence type="ECO:0000256" key="1">
    <source>
        <dbReference type="SAM" id="SignalP"/>
    </source>
</evidence>
<comment type="caution">
    <text evidence="2">The sequence shown here is derived from an EMBL/GenBank/DDBJ whole genome shotgun (WGS) entry which is preliminary data.</text>
</comment>
<keyword evidence="1" id="KW-0732">Signal</keyword>
<dbReference type="AlphaFoldDB" id="A0A4R3KFF7"/>
<keyword evidence="3" id="KW-1185">Reference proteome</keyword>
<dbReference type="Proteomes" id="UP000295188">
    <property type="component" value="Unassembled WGS sequence"/>
</dbReference>
<proteinExistence type="predicted"/>
<reference evidence="2 3" key="1">
    <citation type="submission" date="2019-03" db="EMBL/GenBank/DDBJ databases">
        <title>Genomic Encyclopedia of Type Strains, Phase IV (KMG-IV): sequencing the most valuable type-strain genomes for metagenomic binning, comparative biology and taxonomic classification.</title>
        <authorList>
            <person name="Goeker M."/>
        </authorList>
    </citation>
    <scope>NUCLEOTIDE SEQUENCE [LARGE SCALE GENOMIC DNA]</scope>
    <source>
        <strain evidence="2 3">DSM 20467</strain>
    </source>
</reference>
<organism evidence="2 3">
    <name type="scientific">Pectinatus cerevisiiphilus</name>
    <dbReference type="NCBI Taxonomy" id="86956"/>
    <lineage>
        <taxon>Bacteria</taxon>
        <taxon>Bacillati</taxon>
        <taxon>Bacillota</taxon>
        <taxon>Negativicutes</taxon>
        <taxon>Selenomonadales</taxon>
        <taxon>Selenomonadaceae</taxon>
        <taxon>Pectinatus</taxon>
    </lineage>
</organism>
<feature type="chain" id="PRO_5020194694" evidence="1">
    <location>
        <begin position="26"/>
        <end position="90"/>
    </location>
</feature>